<comment type="caution">
    <text evidence="2">The sequence shown here is derived from an EMBL/GenBank/DDBJ whole genome shotgun (WGS) entry which is preliminary data.</text>
</comment>
<dbReference type="Proteomes" id="UP001596457">
    <property type="component" value="Unassembled WGS sequence"/>
</dbReference>
<name>A0ABW2SFT6_9BURK</name>
<feature type="transmembrane region" description="Helical" evidence="1">
    <location>
        <begin position="7"/>
        <end position="26"/>
    </location>
</feature>
<organism evidence="2 3">
    <name type="scientific">Hydrogenophaga defluvii</name>
    <dbReference type="NCBI Taxonomy" id="249410"/>
    <lineage>
        <taxon>Bacteria</taxon>
        <taxon>Pseudomonadati</taxon>
        <taxon>Pseudomonadota</taxon>
        <taxon>Betaproteobacteria</taxon>
        <taxon>Burkholderiales</taxon>
        <taxon>Comamonadaceae</taxon>
        <taxon>Hydrogenophaga</taxon>
    </lineage>
</organism>
<evidence type="ECO:0000313" key="3">
    <source>
        <dbReference type="Proteomes" id="UP001596457"/>
    </source>
</evidence>
<evidence type="ECO:0008006" key="4">
    <source>
        <dbReference type="Google" id="ProtNLM"/>
    </source>
</evidence>
<feature type="transmembrane region" description="Helical" evidence="1">
    <location>
        <begin position="32"/>
        <end position="51"/>
    </location>
</feature>
<reference evidence="3" key="1">
    <citation type="journal article" date="2019" name="Int. J. Syst. Evol. Microbiol.">
        <title>The Global Catalogue of Microorganisms (GCM) 10K type strain sequencing project: providing services to taxonomists for standard genome sequencing and annotation.</title>
        <authorList>
            <consortium name="The Broad Institute Genomics Platform"/>
            <consortium name="The Broad Institute Genome Sequencing Center for Infectious Disease"/>
            <person name="Wu L."/>
            <person name="Ma J."/>
        </authorList>
    </citation>
    <scope>NUCLEOTIDE SEQUENCE [LARGE SCALE GENOMIC DNA]</scope>
    <source>
        <strain evidence="3">CCUG 53903</strain>
    </source>
</reference>
<evidence type="ECO:0000313" key="2">
    <source>
        <dbReference type="EMBL" id="MFC7462314.1"/>
    </source>
</evidence>
<evidence type="ECO:0000256" key="1">
    <source>
        <dbReference type="SAM" id="Phobius"/>
    </source>
</evidence>
<keyword evidence="1" id="KW-0812">Transmembrane</keyword>
<accession>A0ABW2SFT6</accession>
<gene>
    <name evidence="2" type="ORF">ACFQU0_17950</name>
</gene>
<proteinExistence type="predicted"/>
<dbReference type="RefSeq" id="WP_382203104.1">
    <property type="nucleotide sequence ID" value="NZ_JBHTBZ010000062.1"/>
</dbReference>
<protein>
    <recommendedName>
        <fullName evidence="4">C2H2-type domain-containing protein</fullName>
    </recommendedName>
</protein>
<dbReference type="EMBL" id="JBHTBZ010000062">
    <property type="protein sequence ID" value="MFC7462314.1"/>
    <property type="molecule type" value="Genomic_DNA"/>
</dbReference>
<keyword evidence="1" id="KW-0472">Membrane</keyword>
<keyword evidence="3" id="KW-1185">Reference proteome</keyword>
<sequence length="124" mass="14153">MKRIIYIALYLFCLALGPVISIFGLLTQMHAFTAFGVVWFVVLIGMLISSFSRAKEFQATMAKYKQMSYDWYKATHPTHVHGNGVSCHSCGGRRINVRSLREHTYTRAHFCTQCGTTLYYSPET</sequence>
<keyword evidence="1" id="KW-1133">Transmembrane helix</keyword>